<keyword evidence="5" id="KW-1185">Reference proteome</keyword>
<dbReference type="InterPro" id="IPR011010">
    <property type="entry name" value="DNA_brk_join_enz"/>
</dbReference>
<gene>
    <name evidence="4" type="ORF">L2689_13285</name>
</gene>
<sequence length="209" mass="23776">MSRVHSARDRDEFGVILDALERNHGLKARWLAELTALWALRISDLLAITTAQVDESFNTGEFTIIETKTQKNKVITLTPHAIKLLNKMRLTFPNNIYLFESRHGGSRKPLSRKTAWRWMSQVEPDVIKWRRTCGRLGGVNLGTHSLRKSGSRLRQQAGVTLEELQQLLNHSKPETTINYLDNNEQDLVDTFVAGDIALFGEGILDQKNN</sequence>
<dbReference type="RefSeq" id="WP_011494774.1">
    <property type="nucleotide sequence ID" value="NZ_BMOT01000008.1"/>
</dbReference>
<name>A0ABT0L3E9_9GAMM</name>
<feature type="domain" description="Tyr recombinase" evidence="3">
    <location>
        <begin position="3"/>
        <end position="192"/>
    </location>
</feature>
<dbReference type="InterPro" id="IPR013762">
    <property type="entry name" value="Integrase-like_cat_sf"/>
</dbReference>
<dbReference type="SUPFAM" id="SSF56349">
    <property type="entry name" value="DNA breaking-rejoining enzymes"/>
    <property type="match status" value="1"/>
</dbReference>
<evidence type="ECO:0000259" key="3">
    <source>
        <dbReference type="PROSITE" id="PS51898"/>
    </source>
</evidence>
<evidence type="ECO:0000313" key="4">
    <source>
        <dbReference type="EMBL" id="MCL1118208.1"/>
    </source>
</evidence>
<dbReference type="Gene3D" id="1.10.443.10">
    <property type="entry name" value="Intergrase catalytic core"/>
    <property type="match status" value="1"/>
</dbReference>
<dbReference type="PROSITE" id="PS51898">
    <property type="entry name" value="TYR_RECOMBINASE"/>
    <property type="match status" value="1"/>
</dbReference>
<dbReference type="InterPro" id="IPR050090">
    <property type="entry name" value="Tyrosine_recombinase_XerCD"/>
</dbReference>
<dbReference type="Pfam" id="PF00589">
    <property type="entry name" value="Phage_integrase"/>
    <property type="match status" value="1"/>
</dbReference>
<comment type="caution">
    <text evidence="4">The sequence shown here is derived from an EMBL/GenBank/DDBJ whole genome shotgun (WGS) entry which is preliminary data.</text>
</comment>
<evidence type="ECO:0000313" key="5">
    <source>
        <dbReference type="Proteomes" id="UP001203212"/>
    </source>
</evidence>
<dbReference type="Proteomes" id="UP001203212">
    <property type="component" value="Unassembled WGS sequence"/>
</dbReference>
<protein>
    <submittedName>
        <fullName evidence="4">Tyrosine-type recombinase/integrase</fullName>
    </submittedName>
</protein>
<dbReference type="PANTHER" id="PTHR30349:SF82">
    <property type="entry name" value="INTEGRASE_RECOMBINASE YOEC-RELATED"/>
    <property type="match status" value="1"/>
</dbReference>
<organism evidence="4 5">
    <name type="scientific">Shewanella aestuarii</name>
    <dbReference type="NCBI Taxonomy" id="1028752"/>
    <lineage>
        <taxon>Bacteria</taxon>
        <taxon>Pseudomonadati</taxon>
        <taxon>Pseudomonadota</taxon>
        <taxon>Gammaproteobacteria</taxon>
        <taxon>Alteromonadales</taxon>
        <taxon>Shewanellaceae</taxon>
        <taxon>Shewanella</taxon>
    </lineage>
</organism>
<keyword evidence="2" id="KW-0233">DNA recombination</keyword>
<dbReference type="EMBL" id="JAKILK010000008">
    <property type="protein sequence ID" value="MCL1118208.1"/>
    <property type="molecule type" value="Genomic_DNA"/>
</dbReference>
<reference evidence="4 5" key="1">
    <citation type="submission" date="2022-01" db="EMBL/GenBank/DDBJ databases">
        <title>Whole genome-based taxonomy of the Shewanellaceae.</title>
        <authorList>
            <person name="Martin-Rodriguez A.J."/>
        </authorList>
    </citation>
    <scope>NUCLEOTIDE SEQUENCE [LARGE SCALE GENOMIC DNA]</scope>
    <source>
        <strain evidence="4 5">JCM 17801</strain>
    </source>
</reference>
<dbReference type="PANTHER" id="PTHR30349">
    <property type="entry name" value="PHAGE INTEGRASE-RELATED"/>
    <property type="match status" value="1"/>
</dbReference>
<dbReference type="InterPro" id="IPR002104">
    <property type="entry name" value="Integrase_catalytic"/>
</dbReference>
<keyword evidence="1" id="KW-0229">DNA integration</keyword>
<evidence type="ECO:0000256" key="2">
    <source>
        <dbReference type="ARBA" id="ARBA00023172"/>
    </source>
</evidence>
<proteinExistence type="predicted"/>
<accession>A0ABT0L3E9</accession>
<evidence type="ECO:0000256" key="1">
    <source>
        <dbReference type="ARBA" id="ARBA00022908"/>
    </source>
</evidence>